<dbReference type="SMART" id="SM00345">
    <property type="entry name" value="HTH_GNTR"/>
    <property type="match status" value="1"/>
</dbReference>
<evidence type="ECO:0000256" key="1">
    <source>
        <dbReference type="ARBA" id="ARBA00023015"/>
    </source>
</evidence>
<dbReference type="Gene3D" id="1.10.10.10">
    <property type="entry name" value="Winged helix-like DNA-binding domain superfamily/Winged helix DNA-binding domain"/>
    <property type="match status" value="1"/>
</dbReference>
<dbReference type="GO" id="GO:0003677">
    <property type="term" value="F:DNA binding"/>
    <property type="evidence" value="ECO:0007669"/>
    <property type="project" value="UniProtKB-KW"/>
</dbReference>
<evidence type="ECO:0000313" key="5">
    <source>
        <dbReference type="EMBL" id="RUM98159.1"/>
    </source>
</evidence>
<evidence type="ECO:0000256" key="3">
    <source>
        <dbReference type="ARBA" id="ARBA00023163"/>
    </source>
</evidence>
<keyword evidence="6" id="KW-1185">Reference proteome</keyword>
<dbReference type="RefSeq" id="WP_128626539.1">
    <property type="nucleotide sequence ID" value="NZ_RKST01000007.1"/>
</dbReference>
<organism evidence="5 6">
    <name type="scientific">Borborobacter arsenicus</name>
    <dbReference type="NCBI Taxonomy" id="1851146"/>
    <lineage>
        <taxon>Bacteria</taxon>
        <taxon>Pseudomonadati</taxon>
        <taxon>Pseudomonadota</taxon>
        <taxon>Alphaproteobacteria</taxon>
        <taxon>Hyphomicrobiales</taxon>
        <taxon>Phyllobacteriaceae</taxon>
        <taxon>Borborobacter</taxon>
    </lineage>
</organism>
<dbReference type="Pfam" id="PF00392">
    <property type="entry name" value="GntR"/>
    <property type="match status" value="1"/>
</dbReference>
<evidence type="ECO:0000256" key="2">
    <source>
        <dbReference type="ARBA" id="ARBA00023125"/>
    </source>
</evidence>
<dbReference type="PANTHER" id="PTHR43537">
    <property type="entry name" value="TRANSCRIPTIONAL REGULATOR, GNTR FAMILY"/>
    <property type="match status" value="1"/>
</dbReference>
<evidence type="ECO:0000259" key="4">
    <source>
        <dbReference type="PROSITE" id="PS50949"/>
    </source>
</evidence>
<dbReference type="InterPro" id="IPR036388">
    <property type="entry name" value="WH-like_DNA-bd_sf"/>
</dbReference>
<dbReference type="PROSITE" id="PS50949">
    <property type="entry name" value="HTH_GNTR"/>
    <property type="match status" value="1"/>
</dbReference>
<keyword evidence="3" id="KW-0804">Transcription</keyword>
<protein>
    <submittedName>
        <fullName evidence="5">GntR family transcriptional regulator</fullName>
    </submittedName>
</protein>
<dbReference type="SMART" id="SM00895">
    <property type="entry name" value="FCD"/>
    <property type="match status" value="1"/>
</dbReference>
<feature type="domain" description="HTH gntR-type" evidence="4">
    <location>
        <begin position="16"/>
        <end position="82"/>
    </location>
</feature>
<gene>
    <name evidence="5" type="ORF">EET67_08615</name>
</gene>
<dbReference type="Pfam" id="PF07729">
    <property type="entry name" value="FCD"/>
    <property type="match status" value="1"/>
</dbReference>
<dbReference type="InterPro" id="IPR008920">
    <property type="entry name" value="TF_FadR/GntR_C"/>
</dbReference>
<keyword evidence="2" id="KW-0238">DNA-binding</keyword>
<dbReference type="InterPro" id="IPR011711">
    <property type="entry name" value="GntR_C"/>
</dbReference>
<comment type="caution">
    <text evidence="5">The sequence shown here is derived from an EMBL/GenBank/DDBJ whole genome shotgun (WGS) entry which is preliminary data.</text>
</comment>
<evidence type="ECO:0000313" key="6">
    <source>
        <dbReference type="Proteomes" id="UP000281647"/>
    </source>
</evidence>
<name>A0A432V7P5_9HYPH</name>
<dbReference type="InterPro" id="IPR000524">
    <property type="entry name" value="Tscrpt_reg_HTH_GntR"/>
</dbReference>
<dbReference type="EMBL" id="RKST01000007">
    <property type="protein sequence ID" value="RUM98159.1"/>
    <property type="molecule type" value="Genomic_DNA"/>
</dbReference>
<accession>A0A432V7P5</accession>
<proteinExistence type="predicted"/>
<dbReference type="SUPFAM" id="SSF46785">
    <property type="entry name" value="Winged helix' DNA-binding domain"/>
    <property type="match status" value="1"/>
</dbReference>
<reference evidence="5 6" key="1">
    <citation type="submission" date="2018-11" db="EMBL/GenBank/DDBJ databases">
        <title>Pseudaminobacter arsenicus sp. nov., an arsenic-resistant bacterium isolated from arsenic-rich aquifers.</title>
        <authorList>
            <person name="Mu Y."/>
        </authorList>
    </citation>
    <scope>NUCLEOTIDE SEQUENCE [LARGE SCALE GENOMIC DNA]</scope>
    <source>
        <strain evidence="5 6">CB3</strain>
    </source>
</reference>
<dbReference type="Gene3D" id="1.20.120.530">
    <property type="entry name" value="GntR ligand-binding domain-like"/>
    <property type="match status" value="1"/>
</dbReference>
<dbReference type="PRINTS" id="PR00035">
    <property type="entry name" value="HTHGNTR"/>
</dbReference>
<dbReference type="PANTHER" id="PTHR43537:SF45">
    <property type="entry name" value="GNTR FAMILY REGULATORY PROTEIN"/>
    <property type="match status" value="1"/>
</dbReference>
<keyword evidence="1" id="KW-0805">Transcription regulation</keyword>
<dbReference type="CDD" id="cd07377">
    <property type="entry name" value="WHTH_GntR"/>
    <property type="match status" value="1"/>
</dbReference>
<sequence length="230" mass="25757">MLDIETVTAGWQAPGMALGSTVYERLKADIFSLEFTQGTTLQEIELGQRYGVSRTPVREALRHLLDEGLVTRDGRFYRVTELTSTDIRDIYEVREALETTAVRLCIERADDQAMAKLSAQVEDQSAALVRHDLAAFAGLDSMFHLTIAAAAQNAFLLRQLVSTHDKVRLVRGREVVTPGWVERAIVEHKRILSALHRRDAAVADAEMRYHIHSFARLHLGLPQEPISTLG</sequence>
<dbReference type="InterPro" id="IPR036390">
    <property type="entry name" value="WH_DNA-bd_sf"/>
</dbReference>
<dbReference type="SUPFAM" id="SSF48008">
    <property type="entry name" value="GntR ligand-binding domain-like"/>
    <property type="match status" value="1"/>
</dbReference>
<dbReference type="AlphaFoldDB" id="A0A432V7P5"/>
<dbReference type="GO" id="GO:0003700">
    <property type="term" value="F:DNA-binding transcription factor activity"/>
    <property type="evidence" value="ECO:0007669"/>
    <property type="project" value="InterPro"/>
</dbReference>
<dbReference type="OrthoDB" id="9810548at2"/>
<dbReference type="Proteomes" id="UP000281647">
    <property type="component" value="Unassembled WGS sequence"/>
</dbReference>